<evidence type="ECO:0000313" key="2">
    <source>
        <dbReference type="Proteomes" id="UP000595437"/>
    </source>
</evidence>
<name>A0A7T8GS52_CALRO</name>
<dbReference type="AlphaFoldDB" id="A0A7T8GS52"/>
<evidence type="ECO:0000313" key="1">
    <source>
        <dbReference type="EMBL" id="QQP36808.1"/>
    </source>
</evidence>
<feature type="non-terminal residue" evidence="1">
    <location>
        <position position="60"/>
    </location>
</feature>
<feature type="non-terminal residue" evidence="1">
    <location>
        <position position="1"/>
    </location>
</feature>
<dbReference type="Proteomes" id="UP000595437">
    <property type="component" value="Chromosome 16"/>
</dbReference>
<keyword evidence="2" id="KW-1185">Reference proteome</keyword>
<proteinExistence type="predicted"/>
<accession>A0A7T8GS52</accession>
<sequence length="60" mass="7020">NSCIMFHARGHTDEMETGDSLSPNGKFFRPQEDCFYLKSNNLLLTRSWSQSGFYYQRYGS</sequence>
<gene>
    <name evidence="1" type="ORF">FKW44_022009</name>
</gene>
<organism evidence="1 2">
    <name type="scientific">Caligus rogercresseyi</name>
    <name type="common">Sea louse</name>
    <dbReference type="NCBI Taxonomy" id="217165"/>
    <lineage>
        <taxon>Eukaryota</taxon>
        <taxon>Metazoa</taxon>
        <taxon>Ecdysozoa</taxon>
        <taxon>Arthropoda</taxon>
        <taxon>Crustacea</taxon>
        <taxon>Multicrustacea</taxon>
        <taxon>Hexanauplia</taxon>
        <taxon>Copepoda</taxon>
        <taxon>Siphonostomatoida</taxon>
        <taxon>Caligidae</taxon>
        <taxon>Caligus</taxon>
    </lineage>
</organism>
<reference evidence="2" key="1">
    <citation type="submission" date="2021-01" db="EMBL/GenBank/DDBJ databases">
        <title>Caligus Genome Assembly.</title>
        <authorList>
            <person name="Gallardo-Escarate C."/>
        </authorList>
    </citation>
    <scope>NUCLEOTIDE SEQUENCE [LARGE SCALE GENOMIC DNA]</scope>
</reference>
<protein>
    <submittedName>
        <fullName evidence="1">LOC755078</fullName>
    </submittedName>
</protein>
<dbReference type="EMBL" id="CP045905">
    <property type="protein sequence ID" value="QQP36808.1"/>
    <property type="molecule type" value="Genomic_DNA"/>
</dbReference>